<dbReference type="STRING" id="716544.wcw_1291"/>
<keyword evidence="8" id="KW-0863">Zinc-finger</keyword>
<protein>
    <recommendedName>
        <fullName evidence="15">UvrABC system protein A</fullName>
    </recommendedName>
    <alternativeName>
        <fullName evidence="16">Excinuclease ABC subunit A</fullName>
    </alternativeName>
</protein>
<keyword evidence="5" id="KW-0547">Nucleotide-binding</keyword>
<sequence>MINRKIILKKVRIHNLKSVDLELDANELIVFSGVSGSGKSSLAFDTIYTEGQRRYVESLSTFARRQLGEMAKPEMESASGISPTISIEQKTAGKNPRSTVGTLTEVHDYLRVLYARIGDPHCPVSGERVSPQSRERIIKTVQGLPEKTRLIILSPFAKGKKGEFKEDFQELLRKGFMRARVDGEIVNLSDEITLDGNVAHDIDVVIDRIEVNESNHSRIAESLTAALNLGEGICSVLDAKTEEETLFSMHAFSPKSGLSYSSLEPHDFSFNSPHGMCSRCHGLGQIVEFDLDKVINPDLSISEDCCSVASSYQTVKFGNIYDNLAELYGFDVTAPWKTLPDEAKNVFLYGTKKKWTRMRFVHPVTGIIWMDHIRWRGVLHEAHQRYTEAKSESYRKKMQKLLKEQVCPECRGERLKPYPAATLLKGKKISEINAMTIRECAAFFETLSLSKQELLIADELLKEIQERLHFLIEVGLHYLTLERTAPTLSGGEAQRVRLASQIGCGLVGVTYILDEPSIGLHPRDNLRLIRTLKHLRDIGNTVIVVEHDEETLWEADRIVDIGPGAGDRGGEVLVNGTHKELLECKRSLTAKYLSGELEIQVPAKTRKPSDASISIKGANHHNLKNINVKFPLGVMIAVTGVSGSGKSSLITETLYPALANHLHQAEHPVGAHQKIEGIEEIDKVIAIDQSPIGRNPRSNPATYIKVFDEIRDLFTQLPESLARGYKPGRFSFNVKEGSCTQCGGMGMVKIDMDFMEDAWIECGECRGRRFDPETLSVYFKGKTIYDILEMEVGEALEHFQNIPSIKKKLQTLKQVGMEYIKLGQSSTTLSGGEAQRIKLAKELSRPSTGNTFYILDEPTTGLHFHDIKQLLEVLHALVDKGNTVLVIEHNMDIVKTADWIIDIGPEGGAGGGKVVASGPPQKIAKLPTPTGVAVYAALHPKRKEQVSSALKKAKESGKKRKEREAAAIHSITIESAEQNNLKRVSVKIPREKLTVCTGPSGSGKSSLAFDTVYAEGQRRYIESLSPYARQFVKQSPKPKVGKVEGLSPAIAIEQKAHAGNPRSTIGTMTEIYDYLRVLWARIGVPHCPETGEKIRSISKEYVVDQVMSWNEGEKIQVLAPIELRKNEKFEDIVERHQKQGFVRVRLNDHYFPLEDSALLQAFDKKRKNSLLLVIDRLVINSSIRHRLFEAIETASNIGQKKLIIVRKDKDIAFNLAFAVPSTGKSYPEITPHSFAFNTQEGMCHDCTGLGIQYGANLARQKELMLFSTIHLLNTLWQEKGNLEAAHHLEIILKQENIDPYSPLNELSEKQLHLIFNGSPDDVWYDSPYGFRFRWIGINHVLAKAGKSGKSDLRSPLIPLLDEMTCMSCKGSRLNPLARNVTINELSISDFCALPIDQTLLFIKKINISAAESQLMEEVFTQLNHRLRFLNEVGLGYLSLNRKAPTLSGGETQRIRLARQLGSGLTGVLYVLDEPTIGLHPYDNDQLNHALSQLKTLGNTLLMVEHDPQTIQIADYILDFGPKSGEHGGHIIAQGTYKQILRNKHSLSGKYLSGKEAIPLPQKRRTPKKGWLSIKNACAHNLKNLSLEIPIGTLSCLTGVSGSGKSTLLQKVIQPAVEQGLLTHNVVEFPKIGAVKGIDHFDKLIVIDQNPIGHTSRSDVCTYVDVLTRIREFFAALPAAKAKGLMPRHFSYNHRKGMCSNCWGMGYKKVEMHFLPPVRIQCDQCHGLRLNPLSLEVMYKGKNLGQYLEMTVEDARIVFENHPRIARILDTLISVGLGYLRLGQEMASLSGGEAQRIKLSRELAKRSTGKTLYLLDEPTTGLHQDDIQKLLKVLHTLVDKGNTAIVIEHHLDFIKNADYVADLGPGAGASGGDLIFAGSPEGLAACKRSKTAGYLVGLEEVKAPREKLHLS</sequence>
<evidence type="ECO:0000313" key="19">
    <source>
        <dbReference type="Proteomes" id="UP000001505"/>
    </source>
</evidence>
<keyword evidence="2" id="KW-0963">Cytoplasm</keyword>
<dbReference type="NCBIfam" id="NF001503">
    <property type="entry name" value="PRK00349.1"/>
    <property type="match status" value="1"/>
</dbReference>
<dbReference type="InterPro" id="IPR013815">
    <property type="entry name" value="ATP_grasp_subdomain_1"/>
</dbReference>
<dbReference type="KEGG" id="wch:wcw_1291"/>
<dbReference type="Gene3D" id="1.10.8.280">
    <property type="entry name" value="ABC transporter ATPase domain-like"/>
    <property type="match status" value="2"/>
</dbReference>
<dbReference type="PANTHER" id="PTHR43152:SF3">
    <property type="entry name" value="UVRABC SYSTEM PROTEIN A"/>
    <property type="match status" value="1"/>
</dbReference>
<dbReference type="RefSeq" id="WP_013182354.1">
    <property type="nucleotide sequence ID" value="NC_014225.1"/>
</dbReference>
<keyword evidence="3" id="KW-0479">Metal-binding</keyword>
<evidence type="ECO:0000256" key="14">
    <source>
        <dbReference type="ARBA" id="ARBA00038000"/>
    </source>
</evidence>
<dbReference type="InterPro" id="IPR003439">
    <property type="entry name" value="ABC_transporter-like_ATP-bd"/>
</dbReference>
<dbReference type="InterPro" id="IPR003593">
    <property type="entry name" value="AAA+_ATPase"/>
</dbReference>
<dbReference type="GO" id="GO:0008270">
    <property type="term" value="F:zinc ion binding"/>
    <property type="evidence" value="ECO:0007669"/>
    <property type="project" value="UniProtKB-KW"/>
</dbReference>
<evidence type="ECO:0000256" key="16">
    <source>
        <dbReference type="ARBA" id="ARBA00042156"/>
    </source>
</evidence>
<keyword evidence="12" id="KW-0238">DNA-binding</keyword>
<evidence type="ECO:0000256" key="15">
    <source>
        <dbReference type="ARBA" id="ARBA00039316"/>
    </source>
</evidence>
<dbReference type="Gene3D" id="3.40.50.300">
    <property type="entry name" value="P-loop containing nucleotide triphosphate hydrolases"/>
    <property type="match status" value="4"/>
</dbReference>
<keyword evidence="19" id="KW-1185">Reference proteome</keyword>
<evidence type="ECO:0000256" key="5">
    <source>
        <dbReference type="ARBA" id="ARBA00022741"/>
    </source>
</evidence>
<evidence type="ECO:0000256" key="10">
    <source>
        <dbReference type="ARBA" id="ARBA00022840"/>
    </source>
</evidence>
<dbReference type="Proteomes" id="UP000001505">
    <property type="component" value="Chromosome"/>
</dbReference>
<keyword evidence="7" id="KW-0228">DNA excision</keyword>
<accession>D6YWY2</accession>
<comment type="similarity">
    <text evidence="14">Belongs to the ABC transporter superfamily. UvrA family.</text>
</comment>
<reference evidence="18 19" key="1">
    <citation type="journal article" date="2010" name="PLoS ONE">
        <title>The Waddlia genome: a window into chlamydial biology.</title>
        <authorList>
            <person name="Bertelli C."/>
            <person name="Collyn F."/>
            <person name="Croxatto A."/>
            <person name="Ruckert C."/>
            <person name="Polkinghorne A."/>
            <person name="Kebbi-Beghdadi C."/>
            <person name="Goesmann A."/>
            <person name="Vaughan L."/>
            <person name="Greub G."/>
        </authorList>
    </citation>
    <scope>NUCLEOTIDE SEQUENCE [LARGE SCALE GENOMIC DNA]</scope>
    <source>
        <strain evidence="19">ATCC VR-1470 / WSU 86-1044</strain>
    </source>
</reference>
<evidence type="ECO:0000256" key="4">
    <source>
        <dbReference type="ARBA" id="ARBA00022737"/>
    </source>
</evidence>
<evidence type="ECO:0000313" key="18">
    <source>
        <dbReference type="EMBL" id="ADI38643.1"/>
    </source>
</evidence>
<dbReference type="HOGENOM" id="CLU_001370_3_0_0"/>
<evidence type="ECO:0000256" key="7">
    <source>
        <dbReference type="ARBA" id="ARBA00022769"/>
    </source>
</evidence>
<dbReference type="SMART" id="SM00382">
    <property type="entry name" value="AAA"/>
    <property type="match status" value="2"/>
</dbReference>
<dbReference type="Pfam" id="PF17755">
    <property type="entry name" value="UvrA_DNA-bind"/>
    <property type="match status" value="1"/>
</dbReference>
<keyword evidence="9" id="KW-0862">Zinc</keyword>
<gene>
    <name evidence="18" type="primary">uvrA</name>
    <name evidence="18" type="ordered locus">wcw_1291</name>
</gene>
<evidence type="ECO:0000256" key="11">
    <source>
        <dbReference type="ARBA" id="ARBA00022881"/>
    </source>
</evidence>
<name>D6YWY2_WADCW</name>
<proteinExistence type="inferred from homology"/>
<dbReference type="Gene3D" id="3.30.1490.20">
    <property type="entry name" value="ATP-grasp fold, A domain"/>
    <property type="match status" value="2"/>
</dbReference>
<dbReference type="PROSITE" id="PS00211">
    <property type="entry name" value="ABC_TRANSPORTER_1"/>
    <property type="match status" value="3"/>
</dbReference>
<keyword evidence="11" id="KW-0267">Excision nuclease</keyword>
<dbReference type="SUPFAM" id="SSF52540">
    <property type="entry name" value="P-loop containing nucleoside triphosphate hydrolases"/>
    <property type="match status" value="4"/>
</dbReference>
<feature type="domain" description="ABC transporter" evidence="17">
    <location>
        <begin position="1557"/>
        <end position="1889"/>
    </location>
</feature>
<comment type="subcellular location">
    <subcellularLocation>
        <location evidence="1">Cytoplasm</location>
    </subcellularLocation>
</comment>
<dbReference type="InterPro" id="IPR017871">
    <property type="entry name" value="ABC_transporter-like_CS"/>
</dbReference>
<evidence type="ECO:0000256" key="6">
    <source>
        <dbReference type="ARBA" id="ARBA00022763"/>
    </source>
</evidence>
<evidence type="ECO:0000256" key="9">
    <source>
        <dbReference type="ARBA" id="ARBA00022833"/>
    </source>
</evidence>
<evidence type="ECO:0000256" key="3">
    <source>
        <dbReference type="ARBA" id="ARBA00022723"/>
    </source>
</evidence>
<organism evidence="18 19">
    <name type="scientific">Waddlia chondrophila (strain ATCC VR-1470 / WSU 86-1044)</name>
    <dbReference type="NCBI Taxonomy" id="716544"/>
    <lineage>
        <taxon>Bacteria</taxon>
        <taxon>Pseudomonadati</taxon>
        <taxon>Chlamydiota</taxon>
        <taxon>Chlamydiia</taxon>
        <taxon>Parachlamydiales</taxon>
        <taxon>Waddliaceae</taxon>
        <taxon>Waddlia</taxon>
    </lineage>
</organism>
<dbReference type="PANTHER" id="PTHR43152">
    <property type="entry name" value="UVRABC SYSTEM PROTEIN A"/>
    <property type="match status" value="1"/>
</dbReference>
<dbReference type="PROSITE" id="PS50893">
    <property type="entry name" value="ABC_TRANSPORTER_2"/>
    <property type="match status" value="2"/>
</dbReference>
<dbReference type="eggNOG" id="COG0178">
    <property type="taxonomic scope" value="Bacteria"/>
</dbReference>
<dbReference type="InterPro" id="IPR004602">
    <property type="entry name" value="UvrA"/>
</dbReference>
<dbReference type="InterPro" id="IPR041102">
    <property type="entry name" value="UvrA_inter"/>
</dbReference>
<dbReference type="GO" id="GO:0003677">
    <property type="term" value="F:DNA binding"/>
    <property type="evidence" value="ECO:0007669"/>
    <property type="project" value="UniProtKB-KW"/>
</dbReference>
<dbReference type="GO" id="GO:0006289">
    <property type="term" value="P:nucleotide-excision repair"/>
    <property type="evidence" value="ECO:0007669"/>
    <property type="project" value="InterPro"/>
</dbReference>
<keyword evidence="4" id="KW-0677">Repeat</keyword>
<dbReference type="GO" id="GO:0009380">
    <property type="term" value="C:excinuclease repair complex"/>
    <property type="evidence" value="ECO:0007669"/>
    <property type="project" value="InterPro"/>
</dbReference>
<dbReference type="OrthoDB" id="9809851at2"/>
<dbReference type="CDD" id="cd03271">
    <property type="entry name" value="ABC_UvrA_II"/>
    <property type="match status" value="1"/>
</dbReference>
<evidence type="ECO:0000256" key="12">
    <source>
        <dbReference type="ARBA" id="ARBA00023125"/>
    </source>
</evidence>
<dbReference type="InterPro" id="IPR027417">
    <property type="entry name" value="P-loop_NTPase"/>
</dbReference>
<evidence type="ECO:0000256" key="8">
    <source>
        <dbReference type="ARBA" id="ARBA00022771"/>
    </source>
</evidence>
<dbReference type="Pfam" id="PF17760">
    <property type="entry name" value="UvrA_inter"/>
    <property type="match status" value="2"/>
</dbReference>
<dbReference type="InterPro" id="IPR041552">
    <property type="entry name" value="UvrA_DNA-bd"/>
</dbReference>
<dbReference type="EMBL" id="CP001928">
    <property type="protein sequence ID" value="ADI38643.1"/>
    <property type="molecule type" value="Genomic_DNA"/>
</dbReference>
<dbReference type="Gene3D" id="1.20.1580.10">
    <property type="entry name" value="ABC transporter ATPase like domain"/>
    <property type="match status" value="4"/>
</dbReference>
<evidence type="ECO:0000256" key="2">
    <source>
        <dbReference type="ARBA" id="ARBA00022490"/>
    </source>
</evidence>
<dbReference type="GO" id="GO:0004518">
    <property type="term" value="F:nuclease activity"/>
    <property type="evidence" value="ECO:0007669"/>
    <property type="project" value="UniProtKB-KW"/>
</dbReference>
<keyword evidence="6" id="KW-0227">DNA damage</keyword>
<dbReference type="GO" id="GO:0005524">
    <property type="term" value="F:ATP binding"/>
    <property type="evidence" value="ECO:0007669"/>
    <property type="project" value="UniProtKB-KW"/>
</dbReference>
<evidence type="ECO:0000256" key="13">
    <source>
        <dbReference type="ARBA" id="ARBA00023204"/>
    </source>
</evidence>
<evidence type="ECO:0000259" key="17">
    <source>
        <dbReference type="PROSITE" id="PS50893"/>
    </source>
</evidence>
<feature type="domain" description="ABC transporter" evidence="17">
    <location>
        <begin position="606"/>
        <end position="936"/>
    </location>
</feature>
<dbReference type="GO" id="GO:0016887">
    <property type="term" value="F:ATP hydrolysis activity"/>
    <property type="evidence" value="ECO:0007669"/>
    <property type="project" value="InterPro"/>
</dbReference>
<keyword evidence="13" id="KW-0234">DNA repair</keyword>
<dbReference type="NCBIfam" id="TIGR00630">
    <property type="entry name" value="uvra"/>
    <property type="match status" value="2"/>
</dbReference>
<keyword evidence="10" id="KW-0067">ATP-binding</keyword>
<dbReference type="GO" id="GO:0005737">
    <property type="term" value="C:cytoplasm"/>
    <property type="evidence" value="ECO:0007669"/>
    <property type="project" value="UniProtKB-SubCell"/>
</dbReference>
<evidence type="ECO:0000256" key="1">
    <source>
        <dbReference type="ARBA" id="ARBA00004496"/>
    </source>
</evidence>